<sequence length="307" mass="33589">SSGSLSTYELSPAQWSALVFILLSSEEDLHISEEGCICLASALKSNPSRLRELDLSYNHPGDLGVKLLTAGLKDPQWRLDTVPKAGCDVLSLSSVLSSQSSNLRELDLSNNNLQGLGLKLLSAILETPHCTLQMDCVPCLSFIIIVCLWTVYKCKHIYCCSLLSVRLNQTNLTAKCCQDFSLFLNSQFSSLRDLDLSNNDLKDSGVSLLSAGMVHHHCNLQTLRSDHIVKYLCSALLSTGTLGHLQANYTLNQIVDKRGYGYRLQNGAIVSHLLSLDDIKLNARSGEDIEGFIPLGCRAATSECHSD</sequence>
<dbReference type="InterPro" id="IPR001611">
    <property type="entry name" value="Leu-rich_rpt"/>
</dbReference>
<dbReference type="Ensembl" id="ENSNBRT00000027670.1">
    <property type="protein sequence ID" value="ENSNBRP00000026962.1"/>
    <property type="gene ID" value="ENSNBRG00000020572.1"/>
</dbReference>
<evidence type="ECO:0008006" key="5">
    <source>
        <dbReference type="Google" id="ProtNLM"/>
    </source>
</evidence>
<evidence type="ECO:0000313" key="3">
    <source>
        <dbReference type="Ensembl" id="ENSNBRP00000026962.1"/>
    </source>
</evidence>
<protein>
    <recommendedName>
        <fullName evidence="5">SPRY-associated domain-containing protein</fullName>
    </recommendedName>
</protein>
<dbReference type="Gene3D" id="3.80.10.10">
    <property type="entry name" value="Ribonuclease Inhibitor"/>
    <property type="match status" value="2"/>
</dbReference>
<evidence type="ECO:0000256" key="2">
    <source>
        <dbReference type="ARBA" id="ARBA00022737"/>
    </source>
</evidence>
<proteinExistence type="predicted"/>
<dbReference type="SUPFAM" id="SSF52047">
    <property type="entry name" value="RNI-like"/>
    <property type="match status" value="1"/>
</dbReference>
<reference evidence="3" key="2">
    <citation type="submission" date="2025-09" db="UniProtKB">
        <authorList>
            <consortium name="Ensembl"/>
        </authorList>
    </citation>
    <scope>IDENTIFICATION</scope>
</reference>
<accession>A0A3Q4I8W7</accession>
<evidence type="ECO:0000256" key="1">
    <source>
        <dbReference type="ARBA" id="ARBA00022614"/>
    </source>
</evidence>
<dbReference type="Pfam" id="PF13516">
    <property type="entry name" value="LRR_6"/>
    <property type="match status" value="3"/>
</dbReference>
<keyword evidence="2" id="KW-0677">Repeat</keyword>
<dbReference type="PROSITE" id="PS51450">
    <property type="entry name" value="LRR"/>
    <property type="match status" value="2"/>
</dbReference>
<reference evidence="3" key="1">
    <citation type="submission" date="2025-08" db="UniProtKB">
        <authorList>
            <consortium name="Ensembl"/>
        </authorList>
    </citation>
    <scope>IDENTIFICATION</scope>
</reference>
<keyword evidence="1" id="KW-0433">Leucine-rich repeat</keyword>
<dbReference type="InterPro" id="IPR032675">
    <property type="entry name" value="LRR_dom_sf"/>
</dbReference>
<evidence type="ECO:0000313" key="4">
    <source>
        <dbReference type="Proteomes" id="UP000261580"/>
    </source>
</evidence>
<dbReference type="InterPro" id="IPR051261">
    <property type="entry name" value="NLR"/>
</dbReference>
<dbReference type="Proteomes" id="UP000261580">
    <property type="component" value="Unassembled WGS sequence"/>
</dbReference>
<dbReference type="GeneTree" id="ENSGT01150000286904"/>
<dbReference type="SMART" id="SM00368">
    <property type="entry name" value="LRR_RI"/>
    <property type="match status" value="3"/>
</dbReference>
<name>A0A3Q4I8W7_NEOBR</name>
<organism evidence="3 4">
    <name type="scientific">Neolamprologus brichardi</name>
    <name type="common">Fairy cichlid</name>
    <name type="synonym">Lamprologus brichardi</name>
    <dbReference type="NCBI Taxonomy" id="32507"/>
    <lineage>
        <taxon>Eukaryota</taxon>
        <taxon>Metazoa</taxon>
        <taxon>Chordata</taxon>
        <taxon>Craniata</taxon>
        <taxon>Vertebrata</taxon>
        <taxon>Euteleostomi</taxon>
        <taxon>Actinopterygii</taxon>
        <taxon>Neopterygii</taxon>
        <taxon>Teleostei</taxon>
        <taxon>Neoteleostei</taxon>
        <taxon>Acanthomorphata</taxon>
        <taxon>Ovalentaria</taxon>
        <taxon>Cichlomorphae</taxon>
        <taxon>Cichliformes</taxon>
        <taxon>Cichlidae</taxon>
        <taxon>African cichlids</taxon>
        <taxon>Pseudocrenilabrinae</taxon>
        <taxon>Lamprologini</taxon>
        <taxon>Neolamprologus</taxon>
    </lineage>
</organism>
<dbReference type="STRING" id="32507.ENSNBRP00000026962"/>
<dbReference type="PRINTS" id="PR00019">
    <property type="entry name" value="LEURICHRPT"/>
</dbReference>
<keyword evidence="4" id="KW-1185">Reference proteome</keyword>
<dbReference type="PANTHER" id="PTHR24106">
    <property type="entry name" value="NACHT, LRR AND CARD DOMAINS-CONTAINING"/>
    <property type="match status" value="1"/>
</dbReference>
<dbReference type="AlphaFoldDB" id="A0A3Q4I8W7"/>
<dbReference type="Bgee" id="ENSNBRG00000020572">
    <property type="expression patterns" value="Expressed in mesonephros"/>
</dbReference>